<protein>
    <submittedName>
        <fullName evidence="2">Uncharacterized protein</fullName>
    </submittedName>
</protein>
<dbReference type="AlphaFoldDB" id="A0A0L0FRF0"/>
<dbReference type="RefSeq" id="XP_014153166.1">
    <property type="nucleotide sequence ID" value="XM_014297691.1"/>
</dbReference>
<proteinExistence type="predicted"/>
<reference evidence="2 3" key="1">
    <citation type="submission" date="2011-02" db="EMBL/GenBank/DDBJ databases">
        <title>The Genome Sequence of Sphaeroforma arctica JP610.</title>
        <authorList>
            <consortium name="The Broad Institute Genome Sequencing Platform"/>
            <person name="Russ C."/>
            <person name="Cuomo C."/>
            <person name="Young S.K."/>
            <person name="Zeng Q."/>
            <person name="Gargeya S."/>
            <person name="Alvarado L."/>
            <person name="Berlin A."/>
            <person name="Chapman S.B."/>
            <person name="Chen Z."/>
            <person name="Freedman E."/>
            <person name="Gellesch M."/>
            <person name="Goldberg J."/>
            <person name="Griggs A."/>
            <person name="Gujja S."/>
            <person name="Heilman E."/>
            <person name="Heiman D."/>
            <person name="Howarth C."/>
            <person name="Mehta T."/>
            <person name="Neiman D."/>
            <person name="Pearson M."/>
            <person name="Roberts A."/>
            <person name="Saif S."/>
            <person name="Shea T."/>
            <person name="Shenoy N."/>
            <person name="Sisk P."/>
            <person name="Stolte C."/>
            <person name="Sykes S."/>
            <person name="White J."/>
            <person name="Yandava C."/>
            <person name="Burger G."/>
            <person name="Gray M.W."/>
            <person name="Holland P.W.H."/>
            <person name="King N."/>
            <person name="Lang F.B.F."/>
            <person name="Roger A.J."/>
            <person name="Ruiz-Trillo I."/>
            <person name="Haas B."/>
            <person name="Nusbaum C."/>
            <person name="Birren B."/>
        </authorList>
    </citation>
    <scope>NUCLEOTIDE SEQUENCE [LARGE SCALE GENOMIC DNA]</scope>
    <source>
        <strain evidence="2 3">JP610</strain>
    </source>
</reference>
<accession>A0A0L0FRF0</accession>
<evidence type="ECO:0000313" key="2">
    <source>
        <dbReference type="EMBL" id="KNC79264.1"/>
    </source>
</evidence>
<dbReference type="GeneID" id="25908841"/>
<evidence type="ECO:0000313" key="3">
    <source>
        <dbReference type="Proteomes" id="UP000054560"/>
    </source>
</evidence>
<dbReference type="Proteomes" id="UP000054560">
    <property type="component" value="Unassembled WGS sequence"/>
</dbReference>
<gene>
    <name evidence="2" type="ORF">SARC_08337</name>
</gene>
<dbReference type="EMBL" id="KQ242338">
    <property type="protein sequence ID" value="KNC79264.1"/>
    <property type="molecule type" value="Genomic_DNA"/>
</dbReference>
<keyword evidence="1" id="KW-0732">Signal</keyword>
<name>A0A0L0FRF0_9EUKA</name>
<feature type="chain" id="PRO_5005538942" evidence="1">
    <location>
        <begin position="20"/>
        <end position="60"/>
    </location>
</feature>
<organism evidence="2 3">
    <name type="scientific">Sphaeroforma arctica JP610</name>
    <dbReference type="NCBI Taxonomy" id="667725"/>
    <lineage>
        <taxon>Eukaryota</taxon>
        <taxon>Ichthyosporea</taxon>
        <taxon>Ichthyophonida</taxon>
        <taxon>Sphaeroforma</taxon>
    </lineage>
</organism>
<evidence type="ECO:0000256" key="1">
    <source>
        <dbReference type="SAM" id="SignalP"/>
    </source>
</evidence>
<sequence>MKFFATTLVIAATSAAIMASSSGTSSFELCKEWIEDSDCPAGFKYNELAKDARIKPHGVS</sequence>
<feature type="signal peptide" evidence="1">
    <location>
        <begin position="1"/>
        <end position="19"/>
    </location>
</feature>
<keyword evidence="3" id="KW-1185">Reference proteome</keyword>